<gene>
    <name evidence="1" type="ORF">Adt_03946</name>
</gene>
<comment type="caution">
    <text evidence="1">The sequence shown here is derived from an EMBL/GenBank/DDBJ whole genome shotgun (WGS) entry which is preliminary data.</text>
</comment>
<evidence type="ECO:0000313" key="2">
    <source>
        <dbReference type="Proteomes" id="UP001604336"/>
    </source>
</evidence>
<keyword evidence="2" id="KW-1185">Reference proteome</keyword>
<evidence type="ECO:0000313" key="1">
    <source>
        <dbReference type="EMBL" id="KAL2542968.1"/>
    </source>
</evidence>
<dbReference type="AlphaFoldDB" id="A0ABD1VZY7"/>
<organism evidence="1 2">
    <name type="scientific">Abeliophyllum distichum</name>
    <dbReference type="NCBI Taxonomy" id="126358"/>
    <lineage>
        <taxon>Eukaryota</taxon>
        <taxon>Viridiplantae</taxon>
        <taxon>Streptophyta</taxon>
        <taxon>Embryophyta</taxon>
        <taxon>Tracheophyta</taxon>
        <taxon>Spermatophyta</taxon>
        <taxon>Magnoliopsida</taxon>
        <taxon>eudicotyledons</taxon>
        <taxon>Gunneridae</taxon>
        <taxon>Pentapetalae</taxon>
        <taxon>asterids</taxon>
        <taxon>lamiids</taxon>
        <taxon>Lamiales</taxon>
        <taxon>Oleaceae</taxon>
        <taxon>Forsythieae</taxon>
        <taxon>Abeliophyllum</taxon>
    </lineage>
</organism>
<dbReference type="EMBL" id="JBFOLK010000001">
    <property type="protein sequence ID" value="KAL2542968.1"/>
    <property type="molecule type" value="Genomic_DNA"/>
</dbReference>
<dbReference type="Proteomes" id="UP001604336">
    <property type="component" value="Unassembled WGS sequence"/>
</dbReference>
<accession>A0ABD1VZY7</accession>
<sequence length="197" mass="22168">MVFLLPKGPKVQKQCTTELSDWSWIFEGDWHRPAYLLLGRIFKKASSSIQRALPHHTWVPETTASDLLNPHSHTNAHLAHKTISAPIASFSPTENVHSYKPMENNLTLPYQVSVSNENLTTSYTFSSTEKSKPASKRTMDASSLLLNMSSSIYGDYVAASLNNVDYNILKEVLPQDFVHGNISHREETALLEKRQPC</sequence>
<proteinExistence type="predicted"/>
<name>A0ABD1VZY7_9LAMI</name>
<reference evidence="2" key="1">
    <citation type="submission" date="2024-07" db="EMBL/GenBank/DDBJ databases">
        <title>Two chromosome-level genome assemblies of Korean endemic species Abeliophyllum distichum and Forsythia ovata (Oleaceae).</title>
        <authorList>
            <person name="Jang H."/>
        </authorList>
    </citation>
    <scope>NUCLEOTIDE SEQUENCE [LARGE SCALE GENOMIC DNA]</scope>
</reference>
<protein>
    <submittedName>
        <fullName evidence="1">Protein FEZ like</fullName>
    </submittedName>
</protein>